<protein>
    <submittedName>
        <fullName evidence="1">Uncharacterized protein</fullName>
    </submittedName>
</protein>
<dbReference type="PANTHER" id="PTHR44809">
    <property type="match status" value="1"/>
</dbReference>
<feature type="non-terminal residue" evidence="1">
    <location>
        <position position="424"/>
    </location>
</feature>
<dbReference type="InterPro" id="IPR011990">
    <property type="entry name" value="TPR-like_helical_dom_sf"/>
</dbReference>
<dbReference type="Gene3D" id="1.25.40.10">
    <property type="entry name" value="Tetratricopeptide repeat domain"/>
    <property type="match status" value="1"/>
</dbReference>
<organism evidence="1">
    <name type="scientific">marine metagenome</name>
    <dbReference type="NCBI Taxonomy" id="408172"/>
    <lineage>
        <taxon>unclassified sequences</taxon>
        <taxon>metagenomes</taxon>
        <taxon>ecological metagenomes</taxon>
    </lineage>
</organism>
<dbReference type="EMBL" id="UINC01078253">
    <property type="protein sequence ID" value="SVC19153.1"/>
    <property type="molecule type" value="Genomic_DNA"/>
</dbReference>
<dbReference type="AlphaFoldDB" id="A0A382K6K1"/>
<dbReference type="InterPro" id="IPR019734">
    <property type="entry name" value="TPR_rpt"/>
</dbReference>
<dbReference type="SUPFAM" id="SSF48452">
    <property type="entry name" value="TPR-like"/>
    <property type="match status" value="1"/>
</dbReference>
<dbReference type="Gene3D" id="3.40.50.2000">
    <property type="entry name" value="Glycogen Phosphorylase B"/>
    <property type="match status" value="1"/>
</dbReference>
<reference evidence="1" key="1">
    <citation type="submission" date="2018-05" db="EMBL/GenBank/DDBJ databases">
        <authorList>
            <person name="Lanie J.A."/>
            <person name="Ng W.-L."/>
            <person name="Kazmierczak K.M."/>
            <person name="Andrzejewski T.M."/>
            <person name="Davidsen T.M."/>
            <person name="Wayne K.J."/>
            <person name="Tettelin H."/>
            <person name="Glass J.I."/>
            <person name="Rusch D."/>
            <person name="Podicherti R."/>
            <person name="Tsui H.-C.T."/>
            <person name="Winkler M.E."/>
        </authorList>
    </citation>
    <scope>NUCLEOTIDE SEQUENCE</scope>
</reference>
<name>A0A382K6K1_9ZZZZ</name>
<evidence type="ECO:0000313" key="1">
    <source>
        <dbReference type="EMBL" id="SVC19153.1"/>
    </source>
</evidence>
<dbReference type="PANTHER" id="PTHR44809:SF1">
    <property type="entry name" value="PROTEIN O-MANNOSYL-TRANSFERASE TMTC1"/>
    <property type="match status" value="1"/>
</dbReference>
<dbReference type="SUPFAM" id="SSF53756">
    <property type="entry name" value="UDP-Glycosyltransferase/glycogen phosphorylase"/>
    <property type="match status" value="1"/>
</dbReference>
<proteinExistence type="predicted"/>
<feature type="non-terminal residue" evidence="1">
    <location>
        <position position="1"/>
    </location>
</feature>
<dbReference type="PROSITE" id="PS50005">
    <property type="entry name" value="TPR"/>
    <property type="match status" value="2"/>
</dbReference>
<dbReference type="PROSITE" id="PS50293">
    <property type="entry name" value="TPR_REGION"/>
    <property type="match status" value="1"/>
</dbReference>
<dbReference type="Pfam" id="PF13181">
    <property type="entry name" value="TPR_8"/>
    <property type="match status" value="1"/>
</dbReference>
<accession>A0A382K6K1</accession>
<gene>
    <name evidence="1" type="ORF">METZ01_LOCUS272007</name>
</gene>
<dbReference type="Pfam" id="PF00515">
    <property type="entry name" value="TPR_1"/>
    <property type="match status" value="1"/>
</dbReference>
<dbReference type="InterPro" id="IPR052943">
    <property type="entry name" value="TMTC_O-mannosyl-trnsfr"/>
</dbReference>
<sequence length="424" mass="48348">LGDLDEATQAYQQVLSISPDVGETLYNLGVIEHKQGQMGKAVEYYQRAIQADVSFTKVHRNLGYLLKERQELNEAVQIYRHALDIDPNDPEVHMGLASVLLLRGDFEEGWEEYEWRWESESLLPFKRDFIQPFWDGSSLGDKTILLHAEQGFGDAIQFIRYVDTIANSKVNIIVECQPELVTLFETMDSIKQVIPRGESLPDYDVHAPLLSLPRLLKTDLDSIPSQVPYLSPATPETTMILDDPSKLKIGLVWAADLDSEVENWLMFASASRSIELLDFATLFDFEVCQFYSLQVDSARTDIIIYDFEDKIIDLGASFDTFSDTTAAIMQLDLVISVDTAVAHLTGALGKPIWTLLPVLADWRWMLNRFDSSWYPTMKLFRQEEAGNWDTVIQNIGIELTRLIEDEPPQLFETQIYSMNEAMQL</sequence>
<dbReference type="Pfam" id="PF13414">
    <property type="entry name" value="TPR_11"/>
    <property type="match status" value="1"/>
</dbReference>
<dbReference type="SMART" id="SM00028">
    <property type="entry name" value="TPR"/>
    <property type="match status" value="2"/>
</dbReference>